<dbReference type="EMBL" id="AP022605">
    <property type="protein sequence ID" value="BBZ06844.1"/>
    <property type="molecule type" value="Genomic_DNA"/>
</dbReference>
<reference evidence="1 2" key="1">
    <citation type="journal article" date="2019" name="Emerg. Microbes Infect.">
        <title>Comprehensive subspecies identification of 175 nontuberculous mycobacteria species based on 7547 genomic profiles.</title>
        <authorList>
            <person name="Matsumoto Y."/>
            <person name="Kinjo T."/>
            <person name="Motooka D."/>
            <person name="Nabeya D."/>
            <person name="Jung N."/>
            <person name="Uechi K."/>
            <person name="Horii T."/>
            <person name="Iida T."/>
            <person name="Fujita J."/>
            <person name="Nakamura S."/>
        </authorList>
    </citation>
    <scope>NUCLEOTIDE SEQUENCE [LARGE SCALE GENOMIC DNA]</scope>
    <source>
        <strain evidence="1 2">JCM 12405</strain>
    </source>
</reference>
<evidence type="ECO:0000313" key="2">
    <source>
        <dbReference type="Proteomes" id="UP000467201"/>
    </source>
</evidence>
<gene>
    <name evidence="1" type="ORF">MDOR_10130</name>
</gene>
<evidence type="ECO:0000313" key="1">
    <source>
        <dbReference type="EMBL" id="BBZ06844.1"/>
    </source>
</evidence>
<protein>
    <submittedName>
        <fullName evidence="1">Uncharacterized protein</fullName>
    </submittedName>
</protein>
<name>A0A7I7VNJ8_9MYCO</name>
<accession>A0A7I7VNJ8</accession>
<dbReference type="KEGG" id="mdr:MDOR_10130"/>
<organism evidence="1 2">
    <name type="scientific">Mycolicibacterium doricum</name>
    <dbReference type="NCBI Taxonomy" id="126673"/>
    <lineage>
        <taxon>Bacteria</taxon>
        <taxon>Bacillati</taxon>
        <taxon>Actinomycetota</taxon>
        <taxon>Actinomycetes</taxon>
        <taxon>Mycobacteriales</taxon>
        <taxon>Mycobacteriaceae</taxon>
        <taxon>Mycolicibacterium</taxon>
    </lineage>
</organism>
<dbReference type="AlphaFoldDB" id="A0A7I7VNJ8"/>
<dbReference type="Proteomes" id="UP000467201">
    <property type="component" value="Chromosome"/>
</dbReference>
<proteinExistence type="predicted"/>
<sequence>MTLKNKGLQFKATVVQWGPVPPAGGPSRVRYLDVNGRRALQVADDKFAAVMQMLDAQRGSVPVMHMPLMEDDDDARLRIQSRLRAQWDEFTTTLSPDLLQEIEPRIRKSEKSAVAALNFLEDHNLSETAHEAIHRAAFVRRGLFGCPITFRDGDFWTSCSIRMSHIRIGMSAGLTSEFECSVCDRLVDECDHTTGLTYDKVAERDSAGDCTVCKSKDCEHRIGSTYPILAYGNARNVMAHEVSMVARPRYPQARFTELTLDLSNSRRYEILKWGAEQGYLHCDGCLGPCKGFSGMADAEP</sequence>